<feature type="transmembrane region" description="Helical" evidence="6">
    <location>
        <begin position="6"/>
        <end position="28"/>
    </location>
</feature>
<dbReference type="EMBL" id="CP082276">
    <property type="protein sequence ID" value="USH05075.1"/>
    <property type="molecule type" value="Genomic_DNA"/>
</dbReference>
<evidence type="ECO:0000256" key="3">
    <source>
        <dbReference type="ARBA" id="ARBA00022692"/>
    </source>
</evidence>
<evidence type="ECO:0000256" key="1">
    <source>
        <dbReference type="ARBA" id="ARBA00004651"/>
    </source>
</evidence>
<feature type="domain" description="Type II secretion system protein GspF" evidence="7">
    <location>
        <begin position="154"/>
        <end position="280"/>
    </location>
</feature>
<dbReference type="PANTHER" id="PTHR35007">
    <property type="entry name" value="INTEGRAL MEMBRANE PROTEIN-RELATED"/>
    <property type="match status" value="1"/>
</dbReference>
<dbReference type="InterPro" id="IPR018076">
    <property type="entry name" value="T2SS_GspF_dom"/>
</dbReference>
<evidence type="ECO:0000313" key="8">
    <source>
        <dbReference type="EMBL" id="USH05075.1"/>
    </source>
</evidence>
<reference evidence="8" key="1">
    <citation type="submission" date="2021-08" db="EMBL/GenBank/DDBJ databases">
        <authorList>
            <person name="Sakaguchi M."/>
            <person name="Kikuchi T."/>
            <person name="Urbanczyk H."/>
        </authorList>
    </citation>
    <scope>NUCLEOTIDE SEQUENCE</scope>
    <source>
        <strain evidence="8">020920N</strain>
    </source>
</reference>
<evidence type="ECO:0000256" key="6">
    <source>
        <dbReference type="SAM" id="Phobius"/>
    </source>
</evidence>
<dbReference type="Proteomes" id="UP001056255">
    <property type="component" value="Chromosome II"/>
</dbReference>
<evidence type="ECO:0000256" key="5">
    <source>
        <dbReference type="ARBA" id="ARBA00023136"/>
    </source>
</evidence>
<evidence type="ECO:0000256" key="2">
    <source>
        <dbReference type="ARBA" id="ARBA00022475"/>
    </source>
</evidence>
<accession>A0ABY4X1L3</accession>
<evidence type="ECO:0000256" key="4">
    <source>
        <dbReference type="ARBA" id="ARBA00022989"/>
    </source>
</evidence>
<keyword evidence="2" id="KW-1003">Cell membrane</keyword>
<comment type="subcellular location">
    <subcellularLocation>
        <location evidence="1">Cell membrane</location>
        <topology evidence="1">Multi-pass membrane protein</topology>
    </subcellularLocation>
</comment>
<dbReference type="PANTHER" id="PTHR35007:SF2">
    <property type="entry name" value="PILUS ASSEMBLE PROTEIN"/>
    <property type="match status" value="1"/>
</dbReference>
<evidence type="ECO:0000313" key="9">
    <source>
        <dbReference type="Proteomes" id="UP001056255"/>
    </source>
</evidence>
<feature type="transmembrane region" description="Helical" evidence="6">
    <location>
        <begin position="266"/>
        <end position="286"/>
    </location>
</feature>
<sequence length="290" mass="32046">MTGIHIVFYTLLISIGASIILTGVYVSFYRRHRLRQALDGPTVPRKKSAVSKVTNLITSYLAGTNKEIEEKFIGAGIYDIALAPYYFLIKYTICGVGTLIILFSGDAPLSEAAASKVVSLSILVVAVVIAPDLYLDMRRRALSAKLTRKLPYLLDLMGVCVQTGMTIETTLFYLTSEMAAFDRDMAYMLKRLRDRTQTVGLEKALGELHERVPAPEMRSFVMTLSQSIQHGTSIYGVLSTLAKDIREIQLLSLEEKAGKLASKMSVPLIIFIMMPIVILITAPGIMRMLG</sequence>
<organism evidence="8 9">
    <name type="scientific">Grimontia kaedaensis</name>
    <dbReference type="NCBI Taxonomy" id="2872157"/>
    <lineage>
        <taxon>Bacteria</taxon>
        <taxon>Pseudomonadati</taxon>
        <taxon>Pseudomonadota</taxon>
        <taxon>Gammaproteobacteria</taxon>
        <taxon>Vibrionales</taxon>
        <taxon>Vibrionaceae</taxon>
        <taxon>Grimontia</taxon>
    </lineage>
</organism>
<protein>
    <submittedName>
        <fullName evidence="8">Type II secretion system F family protein</fullName>
    </submittedName>
</protein>
<dbReference type="Pfam" id="PF00482">
    <property type="entry name" value="T2SSF"/>
    <property type="match status" value="1"/>
</dbReference>
<feature type="transmembrane region" description="Helical" evidence="6">
    <location>
        <begin position="85"/>
        <end position="105"/>
    </location>
</feature>
<proteinExistence type="predicted"/>
<gene>
    <name evidence="8" type="ORF">K6Q96_17765</name>
</gene>
<name>A0ABY4X1L3_9GAMM</name>
<keyword evidence="4 6" id="KW-1133">Transmembrane helix</keyword>
<keyword evidence="3 6" id="KW-0812">Transmembrane</keyword>
<dbReference type="RefSeq" id="WP_251881472.1">
    <property type="nucleotide sequence ID" value="NZ_CP082276.1"/>
</dbReference>
<keyword evidence="9" id="KW-1185">Reference proteome</keyword>
<keyword evidence="5 6" id="KW-0472">Membrane</keyword>
<feature type="transmembrane region" description="Helical" evidence="6">
    <location>
        <begin position="117"/>
        <end position="135"/>
    </location>
</feature>
<evidence type="ECO:0000259" key="7">
    <source>
        <dbReference type="Pfam" id="PF00482"/>
    </source>
</evidence>